<dbReference type="GO" id="GO:0016746">
    <property type="term" value="F:acyltransferase activity"/>
    <property type="evidence" value="ECO:0007669"/>
    <property type="project" value="UniProtKB-KW"/>
</dbReference>
<keyword evidence="4 8" id="KW-0812">Transmembrane</keyword>
<dbReference type="InterPro" id="IPR024194">
    <property type="entry name" value="Ac/AlaTfrase_AlgI/DltB"/>
</dbReference>
<keyword evidence="7" id="KW-0808">Transferase</keyword>
<keyword evidence="6 7" id="KW-0472">Membrane</keyword>
<feature type="transmembrane region" description="Helical" evidence="8">
    <location>
        <begin position="363"/>
        <end position="387"/>
    </location>
</feature>
<evidence type="ECO:0000256" key="3">
    <source>
        <dbReference type="ARBA" id="ARBA00022475"/>
    </source>
</evidence>
<feature type="transmembrane region" description="Helical" evidence="8">
    <location>
        <begin position="110"/>
        <end position="130"/>
    </location>
</feature>
<comment type="caution">
    <text evidence="9">The sequence shown here is derived from an EMBL/GenBank/DDBJ whole genome shotgun (WGS) entry which is preliminary data.</text>
</comment>
<sequence>MPFNSFIFFFFLVVTVVIYYQVNNKFRNLFLLIANYVFYSYVDYRFTLLLIAVTSATYFIGEAIRKSKSVSKRKNLLITGLVINLLVLGFFKYYNFFIESVNQAAINLSLNLNLSTLNIILPLGISFYVFQTLTFLFDIYYDTLEEKYSFIEYAVFASFFPTVVAGPIERASRLLPQIRKDKKFSTQLLREGLILISVGLVRKVIIADSSGLIVNHIMADPQYFSSIEVLVGVLLFTVQVYNDFAGYSNISRGIGVLLGFDIMVNFRQPYFATSVADFWRRWHISLSTWLRDYLFKPLQIKLRNLGNWGNALAILITFIICGIWHGASWNFIIWGFLHGMFMSFAIIFNKQKTFLRNIIPNKLLLNVLQVLTTLFLIIIANVFFRTIDLQQASLVFSQILSFSDSEFTFRFLKILFGYTAFSYLIDYFENKFNSDLFLLKIPSPVRYGILVSSWFIIIMYLISSDKLPFLYGQF</sequence>
<feature type="transmembrane region" description="Helical" evidence="8">
    <location>
        <begin position="305"/>
        <end position="325"/>
    </location>
</feature>
<dbReference type="InterPro" id="IPR004299">
    <property type="entry name" value="MBOAT_fam"/>
</dbReference>
<evidence type="ECO:0000256" key="5">
    <source>
        <dbReference type="ARBA" id="ARBA00022989"/>
    </source>
</evidence>
<proteinExistence type="inferred from homology"/>
<organism evidence="9">
    <name type="scientific">Ignavibacterium album</name>
    <dbReference type="NCBI Taxonomy" id="591197"/>
    <lineage>
        <taxon>Bacteria</taxon>
        <taxon>Pseudomonadati</taxon>
        <taxon>Ignavibacteriota</taxon>
        <taxon>Ignavibacteria</taxon>
        <taxon>Ignavibacteriales</taxon>
        <taxon>Ignavibacteriaceae</taxon>
        <taxon>Ignavibacterium</taxon>
    </lineage>
</organism>
<feature type="transmembrane region" description="Helical" evidence="8">
    <location>
        <begin position="445"/>
        <end position="462"/>
    </location>
</feature>
<protein>
    <submittedName>
        <fullName evidence="9">MBOAT family protein</fullName>
    </submittedName>
</protein>
<evidence type="ECO:0000256" key="8">
    <source>
        <dbReference type="SAM" id="Phobius"/>
    </source>
</evidence>
<evidence type="ECO:0000256" key="2">
    <source>
        <dbReference type="ARBA" id="ARBA00010323"/>
    </source>
</evidence>
<reference evidence="9" key="1">
    <citation type="journal article" date="2020" name="mSystems">
        <title>Genome- and Community-Level Interaction Insights into Carbon Utilization and Element Cycling Functions of Hydrothermarchaeota in Hydrothermal Sediment.</title>
        <authorList>
            <person name="Zhou Z."/>
            <person name="Liu Y."/>
            <person name="Xu W."/>
            <person name="Pan J."/>
            <person name="Luo Z.H."/>
            <person name="Li M."/>
        </authorList>
    </citation>
    <scope>NUCLEOTIDE SEQUENCE [LARGE SCALE GENOMIC DNA]</scope>
    <source>
        <strain evidence="9">SpSt-500</strain>
    </source>
</reference>
<keyword evidence="3 7" id="KW-1003">Cell membrane</keyword>
<name>A0A832D109_9BACT</name>
<comment type="similarity">
    <text evidence="2 7">Belongs to the membrane-bound acyltransferase family.</text>
</comment>
<feature type="transmembrane region" description="Helical" evidence="8">
    <location>
        <begin position="44"/>
        <end position="64"/>
    </location>
</feature>
<evidence type="ECO:0000313" key="9">
    <source>
        <dbReference type="EMBL" id="HGT47628.1"/>
    </source>
</evidence>
<comment type="subcellular location">
    <subcellularLocation>
        <location evidence="1">Cell membrane</location>
        <topology evidence="1">Multi-pass membrane protein</topology>
    </subcellularLocation>
</comment>
<feature type="transmembrane region" description="Helical" evidence="8">
    <location>
        <begin position="76"/>
        <end position="98"/>
    </location>
</feature>
<accession>A0A832D109</accession>
<feature type="transmembrane region" description="Helical" evidence="8">
    <location>
        <begin position="331"/>
        <end position="351"/>
    </location>
</feature>
<feature type="transmembrane region" description="Helical" evidence="8">
    <location>
        <begin position="407"/>
        <end position="425"/>
    </location>
</feature>
<dbReference type="InterPro" id="IPR028362">
    <property type="entry name" value="AlgI"/>
</dbReference>
<evidence type="ECO:0000256" key="6">
    <source>
        <dbReference type="ARBA" id="ARBA00023136"/>
    </source>
</evidence>
<feature type="transmembrane region" description="Helical" evidence="8">
    <location>
        <begin position="6"/>
        <end position="23"/>
    </location>
</feature>
<dbReference type="PANTHER" id="PTHR13285">
    <property type="entry name" value="ACYLTRANSFERASE"/>
    <property type="match status" value="1"/>
</dbReference>
<dbReference type="Pfam" id="PF03062">
    <property type="entry name" value="MBOAT"/>
    <property type="match status" value="1"/>
</dbReference>
<dbReference type="GO" id="GO:0042121">
    <property type="term" value="P:alginic acid biosynthetic process"/>
    <property type="evidence" value="ECO:0007669"/>
    <property type="project" value="InterPro"/>
</dbReference>
<evidence type="ECO:0000256" key="7">
    <source>
        <dbReference type="PIRNR" id="PIRNR016636"/>
    </source>
</evidence>
<gene>
    <name evidence="9" type="ORF">ENS56_06310</name>
</gene>
<dbReference type="GO" id="GO:0005886">
    <property type="term" value="C:plasma membrane"/>
    <property type="evidence" value="ECO:0007669"/>
    <property type="project" value="UniProtKB-SubCell"/>
</dbReference>
<dbReference type="AlphaFoldDB" id="A0A832D109"/>
<dbReference type="PANTHER" id="PTHR13285:SF18">
    <property type="entry name" value="PROTEIN-CYSTEINE N-PALMITOYLTRANSFERASE RASP"/>
    <property type="match status" value="1"/>
</dbReference>
<dbReference type="EMBL" id="DSVI01000007">
    <property type="protein sequence ID" value="HGT47628.1"/>
    <property type="molecule type" value="Genomic_DNA"/>
</dbReference>
<keyword evidence="7" id="KW-0012">Acyltransferase</keyword>
<dbReference type="InterPro" id="IPR051085">
    <property type="entry name" value="MB_O-acyltransferase"/>
</dbReference>
<keyword evidence="5 8" id="KW-1133">Transmembrane helix</keyword>
<dbReference type="PIRSF" id="PIRSF500217">
    <property type="entry name" value="AlgI"/>
    <property type="match status" value="1"/>
</dbReference>
<dbReference type="PIRSF" id="PIRSF016636">
    <property type="entry name" value="AlgI_DltB"/>
    <property type="match status" value="1"/>
</dbReference>
<evidence type="ECO:0000256" key="4">
    <source>
        <dbReference type="ARBA" id="ARBA00022692"/>
    </source>
</evidence>
<evidence type="ECO:0000256" key="1">
    <source>
        <dbReference type="ARBA" id="ARBA00004651"/>
    </source>
</evidence>